<evidence type="ECO:0000256" key="3">
    <source>
        <dbReference type="ARBA" id="ARBA00038858"/>
    </source>
</evidence>
<keyword evidence="1 4" id="KW-0413">Isomerase</keyword>
<gene>
    <name evidence="6" type="ORF">ATY41_10220</name>
</gene>
<comment type="caution">
    <text evidence="6">The sequence shown here is derived from an EMBL/GenBank/DDBJ whole genome shotgun (WGS) entry which is preliminary data.</text>
</comment>
<organism evidence="6 7">
    <name type="scientific">Leifsonia xyli subsp. xyli</name>
    <dbReference type="NCBI Taxonomy" id="59736"/>
    <lineage>
        <taxon>Bacteria</taxon>
        <taxon>Bacillati</taxon>
        <taxon>Actinomycetota</taxon>
        <taxon>Actinomycetes</taxon>
        <taxon>Micrococcales</taxon>
        <taxon>Microbacteriaceae</taxon>
        <taxon>Leifsonia</taxon>
    </lineage>
</organism>
<evidence type="ECO:0000313" key="6">
    <source>
        <dbReference type="EMBL" id="ODA90352.1"/>
    </source>
</evidence>
<feature type="domain" description="UDP-N-acetylglucosamine 2-epimerase" evidence="5">
    <location>
        <begin position="1"/>
        <end position="161"/>
    </location>
</feature>
<dbReference type="EC" id="5.1.3.14" evidence="3"/>
<evidence type="ECO:0000256" key="4">
    <source>
        <dbReference type="RuleBase" id="RU003513"/>
    </source>
</evidence>
<protein>
    <recommendedName>
        <fullName evidence="3">UDP-N-acetylglucosamine 2-epimerase (non-hydrolyzing)</fullName>
        <ecNumber evidence="3">5.1.3.14</ecNumber>
    </recommendedName>
</protein>
<evidence type="ECO:0000313" key="7">
    <source>
        <dbReference type="Proteomes" id="UP000094426"/>
    </source>
</evidence>
<dbReference type="Pfam" id="PF02350">
    <property type="entry name" value="Epimerase_2"/>
    <property type="match status" value="1"/>
</dbReference>
<sequence length="184" mass="20199">MLVTLHRRDNLDGSIERVCKELAALARQYRELLVVFPMHLNLRFRRAAQAQLSALKNVLLTEPFDYLTMVRVLRHSSLVVTDSGGIQEEAPTFGVPVLVARDTTERPEAVAAGCAELIGNKEFAIHNRITEMLARPFEKVSTVAANPFGDGQASRRAVAAIAELFGVGTREDEFVPALGESLSV</sequence>
<dbReference type="AlphaFoldDB" id="A0A1E2SKH2"/>
<dbReference type="InterPro" id="IPR029767">
    <property type="entry name" value="WecB-like"/>
</dbReference>
<evidence type="ECO:0000259" key="5">
    <source>
        <dbReference type="Pfam" id="PF02350"/>
    </source>
</evidence>
<dbReference type="Gene3D" id="3.40.50.2000">
    <property type="entry name" value="Glycogen Phosphorylase B"/>
    <property type="match status" value="1"/>
</dbReference>
<dbReference type="SUPFAM" id="SSF53756">
    <property type="entry name" value="UDP-Glycosyltransferase/glycogen phosphorylase"/>
    <property type="match status" value="1"/>
</dbReference>
<dbReference type="GO" id="GO:0008761">
    <property type="term" value="F:UDP-N-acetylglucosamine 2-epimerase activity"/>
    <property type="evidence" value="ECO:0007669"/>
    <property type="project" value="UniProtKB-EC"/>
</dbReference>
<evidence type="ECO:0000256" key="1">
    <source>
        <dbReference type="ARBA" id="ARBA00023235"/>
    </source>
</evidence>
<accession>A0A1E2SKH2</accession>
<reference evidence="6 7" key="1">
    <citation type="submission" date="2015-11" db="EMBL/GenBank/DDBJ databases">
        <authorList>
            <person name="Zhang Y."/>
            <person name="Guo Z."/>
        </authorList>
    </citation>
    <scope>NUCLEOTIDE SEQUENCE [LARGE SCALE GENOMIC DNA]</scope>
    <source>
        <strain evidence="7">gdw1</strain>
    </source>
</reference>
<dbReference type="PANTHER" id="PTHR43174">
    <property type="entry name" value="UDP-N-ACETYLGLUCOSAMINE 2-EPIMERASE"/>
    <property type="match status" value="1"/>
</dbReference>
<comment type="similarity">
    <text evidence="2 4">Belongs to the UDP-N-acetylglucosamine 2-epimerase family.</text>
</comment>
<dbReference type="EMBL" id="LNZG01000013">
    <property type="protein sequence ID" value="ODA90352.1"/>
    <property type="molecule type" value="Genomic_DNA"/>
</dbReference>
<evidence type="ECO:0000256" key="2">
    <source>
        <dbReference type="ARBA" id="ARBA00038209"/>
    </source>
</evidence>
<proteinExistence type="inferred from homology"/>
<dbReference type="PANTHER" id="PTHR43174:SF2">
    <property type="entry name" value="UDP-N-ACETYLGLUCOSAMINE 2-EPIMERASE"/>
    <property type="match status" value="1"/>
</dbReference>
<name>A0A1E2SKH2_LEIXY</name>
<dbReference type="Proteomes" id="UP000094426">
    <property type="component" value="Unassembled WGS sequence"/>
</dbReference>
<dbReference type="InterPro" id="IPR003331">
    <property type="entry name" value="UDP_GlcNAc_Epimerase_2_dom"/>
</dbReference>